<comment type="caution">
    <text evidence="9">The sequence shown here is derived from an EMBL/GenBank/DDBJ whole genome shotgun (WGS) entry which is preliminary data.</text>
</comment>
<evidence type="ECO:0000256" key="1">
    <source>
        <dbReference type="ARBA" id="ARBA00004651"/>
    </source>
</evidence>
<dbReference type="Proteomes" id="UP000093309">
    <property type="component" value="Unassembled WGS sequence"/>
</dbReference>
<dbReference type="GO" id="GO:0055085">
    <property type="term" value="P:transmembrane transport"/>
    <property type="evidence" value="ECO:0007669"/>
    <property type="project" value="InterPro"/>
</dbReference>
<keyword evidence="10" id="KW-1185">Reference proteome</keyword>
<protein>
    <submittedName>
        <fullName evidence="9">Sugar permease</fullName>
    </submittedName>
</protein>
<feature type="transmembrane region" description="Helical" evidence="7">
    <location>
        <begin position="69"/>
        <end position="94"/>
    </location>
</feature>
<dbReference type="Gene3D" id="1.10.3720.10">
    <property type="entry name" value="MetI-like"/>
    <property type="match status" value="1"/>
</dbReference>
<dbReference type="Pfam" id="PF00528">
    <property type="entry name" value="BPD_transp_1"/>
    <property type="match status" value="1"/>
</dbReference>
<keyword evidence="6 7" id="KW-0472">Membrane</keyword>
<dbReference type="EMBL" id="LYPC01000027">
    <property type="protein sequence ID" value="OCT12158.1"/>
    <property type="molecule type" value="Genomic_DNA"/>
</dbReference>
<feature type="transmembrane region" description="Helical" evidence="7">
    <location>
        <begin position="182"/>
        <end position="207"/>
    </location>
</feature>
<comment type="similarity">
    <text evidence="7">Belongs to the binding-protein-dependent transport system permease family.</text>
</comment>
<organism evidence="9 10">
    <name type="scientific">Paenibacillus pectinilyticus</name>
    <dbReference type="NCBI Taxonomy" id="512399"/>
    <lineage>
        <taxon>Bacteria</taxon>
        <taxon>Bacillati</taxon>
        <taxon>Bacillota</taxon>
        <taxon>Bacilli</taxon>
        <taxon>Bacillales</taxon>
        <taxon>Paenibacillaceae</taxon>
        <taxon>Paenibacillus</taxon>
    </lineage>
</organism>
<dbReference type="PANTHER" id="PTHR43744:SF12">
    <property type="entry name" value="ABC TRANSPORTER PERMEASE PROTEIN MG189-RELATED"/>
    <property type="match status" value="1"/>
</dbReference>
<name>A0A1C0ZVT7_9BACL</name>
<dbReference type="CDD" id="cd06261">
    <property type="entry name" value="TM_PBP2"/>
    <property type="match status" value="1"/>
</dbReference>
<gene>
    <name evidence="9" type="ORF">A8709_30380</name>
</gene>
<dbReference type="RefSeq" id="WP_065856186.1">
    <property type="nucleotide sequence ID" value="NZ_LYPC01000027.1"/>
</dbReference>
<evidence type="ECO:0000256" key="6">
    <source>
        <dbReference type="ARBA" id="ARBA00023136"/>
    </source>
</evidence>
<accession>A0A1C0ZVT7</accession>
<reference evidence="10" key="1">
    <citation type="submission" date="2016-05" db="EMBL/GenBank/DDBJ databases">
        <title>Paenibacillus oryzae. sp. nov., isolated from the rice root.</title>
        <authorList>
            <person name="Zhang J."/>
            <person name="Zhang X."/>
        </authorList>
    </citation>
    <scope>NUCLEOTIDE SEQUENCE [LARGE SCALE GENOMIC DNA]</scope>
    <source>
        <strain evidence="10">KCTC13222</strain>
    </source>
</reference>
<keyword evidence="5 7" id="KW-1133">Transmembrane helix</keyword>
<dbReference type="InterPro" id="IPR035906">
    <property type="entry name" value="MetI-like_sf"/>
</dbReference>
<evidence type="ECO:0000256" key="4">
    <source>
        <dbReference type="ARBA" id="ARBA00022692"/>
    </source>
</evidence>
<dbReference type="GO" id="GO:0005886">
    <property type="term" value="C:plasma membrane"/>
    <property type="evidence" value="ECO:0007669"/>
    <property type="project" value="UniProtKB-SubCell"/>
</dbReference>
<keyword evidence="4 7" id="KW-0812">Transmembrane</keyword>
<evidence type="ECO:0000259" key="8">
    <source>
        <dbReference type="PROSITE" id="PS50928"/>
    </source>
</evidence>
<keyword evidence="2 7" id="KW-0813">Transport</keyword>
<sequence>MRKQKSILEILLFALTLVLAIIFFFPIYFSLISAFKSNGAILRDAIAFPTSWYVDSFVYLWTKTDFPRAMVNSIILTLSSIIAMIAIIPMAAYAIERTNKRWTNMVYIYFLAGMMIPFQVYMIPLFKEMKMMGFYGSLSGPILIYISGSVGFGVLLYTSFLKGVPREIEEAAEIDGCSKYGIFWRIVFPLLGPCTASLVVLNGLGIWNDFLMPSLVLPSDKPKTMIVEIFGFVGEYASQWDMVFAGTAISIIPVLIAFIALQKYFVKGIAAGATKG</sequence>
<dbReference type="InterPro" id="IPR000515">
    <property type="entry name" value="MetI-like"/>
</dbReference>
<dbReference type="AlphaFoldDB" id="A0A1C0ZVT7"/>
<evidence type="ECO:0000313" key="9">
    <source>
        <dbReference type="EMBL" id="OCT12158.1"/>
    </source>
</evidence>
<feature type="transmembrane region" description="Helical" evidence="7">
    <location>
        <begin position="7"/>
        <end position="29"/>
    </location>
</feature>
<dbReference type="PROSITE" id="PS50928">
    <property type="entry name" value="ABC_TM1"/>
    <property type="match status" value="1"/>
</dbReference>
<dbReference type="OrthoDB" id="9772609at2"/>
<feature type="transmembrane region" description="Helical" evidence="7">
    <location>
        <begin position="106"/>
        <end position="126"/>
    </location>
</feature>
<feature type="domain" description="ABC transmembrane type-1" evidence="8">
    <location>
        <begin position="70"/>
        <end position="261"/>
    </location>
</feature>
<evidence type="ECO:0000256" key="2">
    <source>
        <dbReference type="ARBA" id="ARBA00022448"/>
    </source>
</evidence>
<proteinExistence type="inferred from homology"/>
<feature type="transmembrane region" description="Helical" evidence="7">
    <location>
        <begin position="242"/>
        <end position="261"/>
    </location>
</feature>
<feature type="transmembrane region" description="Helical" evidence="7">
    <location>
        <begin position="138"/>
        <end position="161"/>
    </location>
</feature>
<evidence type="ECO:0000256" key="7">
    <source>
        <dbReference type="RuleBase" id="RU363032"/>
    </source>
</evidence>
<evidence type="ECO:0000256" key="3">
    <source>
        <dbReference type="ARBA" id="ARBA00022475"/>
    </source>
</evidence>
<dbReference type="PANTHER" id="PTHR43744">
    <property type="entry name" value="ABC TRANSPORTER PERMEASE PROTEIN MG189-RELATED-RELATED"/>
    <property type="match status" value="1"/>
</dbReference>
<dbReference type="STRING" id="512399.A8709_30380"/>
<dbReference type="SUPFAM" id="SSF161098">
    <property type="entry name" value="MetI-like"/>
    <property type="match status" value="1"/>
</dbReference>
<evidence type="ECO:0000256" key="5">
    <source>
        <dbReference type="ARBA" id="ARBA00022989"/>
    </source>
</evidence>
<comment type="subcellular location">
    <subcellularLocation>
        <location evidence="1 7">Cell membrane</location>
        <topology evidence="1 7">Multi-pass membrane protein</topology>
    </subcellularLocation>
</comment>
<evidence type="ECO:0000313" key="10">
    <source>
        <dbReference type="Proteomes" id="UP000093309"/>
    </source>
</evidence>
<keyword evidence="3" id="KW-1003">Cell membrane</keyword>